<accession>A0A2N6Q891</accession>
<gene>
    <name evidence="4" type="ORF">CJ232_00245</name>
</gene>
<dbReference type="Gene3D" id="2.120.10.30">
    <property type="entry name" value="TolB, C-terminal domain"/>
    <property type="match status" value="1"/>
</dbReference>
<dbReference type="InterPro" id="IPR011042">
    <property type="entry name" value="6-blade_b-propeller_TolB-like"/>
</dbReference>
<dbReference type="RefSeq" id="WP_102187511.1">
    <property type="nucleotide sequence ID" value="NZ_PNGI01000001.1"/>
</dbReference>
<reference evidence="4 5" key="1">
    <citation type="submission" date="2017-09" db="EMBL/GenBank/DDBJ databases">
        <title>Bacterial strain isolated from the female urinary microbiota.</title>
        <authorList>
            <person name="Thomas-White K."/>
            <person name="Kumar N."/>
            <person name="Forster S."/>
            <person name="Putonti C."/>
            <person name="Lawley T."/>
            <person name="Wolfe A.J."/>
        </authorList>
    </citation>
    <scope>NUCLEOTIDE SEQUENCE [LARGE SCALE GENOMIC DNA]</scope>
    <source>
        <strain evidence="4 5">UMB0818</strain>
    </source>
</reference>
<dbReference type="SUPFAM" id="SSF82171">
    <property type="entry name" value="DPP6 N-terminal domain-like"/>
    <property type="match status" value="1"/>
</dbReference>
<evidence type="ECO:0000256" key="2">
    <source>
        <dbReference type="SAM" id="SignalP"/>
    </source>
</evidence>
<dbReference type="GO" id="GO:0004252">
    <property type="term" value="F:serine-type endopeptidase activity"/>
    <property type="evidence" value="ECO:0007669"/>
    <property type="project" value="TreeGrafter"/>
</dbReference>
<name>A0A2N6Q891_9BACT</name>
<sequence>MKNIGIKFFLLLSAVLWTADFSFGADVPIQKVRYAGPFVVQAPYRLDSVDVCQHPYDTLSILETPVNLHQVFRGRFLSSPFLPKTDATCALHLLGFQIQSDGFAHATLHVGGLTHYQLYVDGQLNKDGKLTLEPKTHDVIIKYLATKGQLDTLQLQLDSPQSELLHIDPTHQVFTLSHLTDRKFVTGVELSATGEYLITAYRDVVKGGKTTYTWKVSNLKSGAVVASTHHAIHWMPRSMQYYWTREGSQGRELVVTDVNGGQENVLATNLPTGNFVMSPTEDYLILLKQNKGPKEDKAIYEILEPEDRQPGWRDRVSLLKYDFATGLCQPLTFGYRNVSLLDISADGTHLLFMTNHTRLTQRPTTLYNIYSMDLRTLSVEQLVKDDGFVADAAYAPSGKEIVVMASPEAFHGIGANVPQGKIPSMYDYQLYLLNIANRTVMPLTKDFKPGVSKFRWNKYDGQLYFTAMDRDYVHLFRCDMRTHKIQKMAQPEEIVKQMAFASQAPTMVYSGESASNADRVYTINLRRSQPKLVEDTNQETLANVQLGACKTWNFVNSRGDTICGRYYLPPNFDATQQYPLIVNYYGGCSPTSRNFETRYPQHAYAALGYVVYVLQPSGAVGFGQEFSSRHVNTAGKGVAEDIIEGTKKFVAEHAFINAKKIGCIGASYGGFMTQYLQTQTDIFAAAISHAGISDHTSYWGEGYWGYSYSEVSMANSYPWSNPELYVNQSPLFHADKIHTPLLFLHGSADTNVPIGESIQMFTALKLLGRPTAFVVVDGENHHILDYHKRQKWQNTIFAWFAKWLKNDSTWWDALYPKKAL</sequence>
<feature type="signal peptide" evidence="2">
    <location>
        <begin position="1"/>
        <end position="24"/>
    </location>
</feature>
<dbReference type="SUPFAM" id="SSF53474">
    <property type="entry name" value="alpha/beta-Hydrolases"/>
    <property type="match status" value="1"/>
</dbReference>
<dbReference type="InterPro" id="IPR029058">
    <property type="entry name" value="AB_hydrolase_fold"/>
</dbReference>
<keyword evidence="2" id="KW-0732">Signal</keyword>
<dbReference type="Gene3D" id="3.40.50.1820">
    <property type="entry name" value="alpha/beta hydrolase"/>
    <property type="match status" value="1"/>
</dbReference>
<evidence type="ECO:0000256" key="1">
    <source>
        <dbReference type="ARBA" id="ARBA00022801"/>
    </source>
</evidence>
<dbReference type="InterPro" id="IPR001375">
    <property type="entry name" value="Peptidase_S9_cat"/>
</dbReference>
<feature type="chain" id="PRO_5014724123" evidence="2">
    <location>
        <begin position="25"/>
        <end position="820"/>
    </location>
</feature>
<dbReference type="EMBL" id="PNGI01000001">
    <property type="protein sequence ID" value="PMC11221.1"/>
    <property type="molecule type" value="Genomic_DNA"/>
</dbReference>
<dbReference type="STRING" id="1122992.GCA_000455445_00532"/>
<protein>
    <submittedName>
        <fullName evidence="4">S9 family peptidase</fullName>
    </submittedName>
</protein>
<comment type="caution">
    <text evidence="4">The sequence shown here is derived from an EMBL/GenBank/DDBJ whole genome shotgun (WGS) entry which is preliminary data.</text>
</comment>
<proteinExistence type="predicted"/>
<evidence type="ECO:0000313" key="4">
    <source>
        <dbReference type="EMBL" id="PMC11221.1"/>
    </source>
</evidence>
<dbReference type="PANTHER" id="PTHR42776:SF27">
    <property type="entry name" value="DIPEPTIDYL PEPTIDASE FAMILY MEMBER 6"/>
    <property type="match status" value="1"/>
</dbReference>
<dbReference type="GO" id="GO:0006508">
    <property type="term" value="P:proteolysis"/>
    <property type="evidence" value="ECO:0007669"/>
    <property type="project" value="InterPro"/>
</dbReference>
<dbReference type="Proteomes" id="UP000235661">
    <property type="component" value="Unassembled WGS sequence"/>
</dbReference>
<evidence type="ECO:0000259" key="3">
    <source>
        <dbReference type="Pfam" id="PF00326"/>
    </source>
</evidence>
<organism evidence="4 5">
    <name type="scientific">Hoylesella timonensis</name>
    <dbReference type="NCBI Taxonomy" id="386414"/>
    <lineage>
        <taxon>Bacteria</taxon>
        <taxon>Pseudomonadati</taxon>
        <taxon>Bacteroidota</taxon>
        <taxon>Bacteroidia</taxon>
        <taxon>Bacteroidales</taxon>
        <taxon>Prevotellaceae</taxon>
        <taxon>Hoylesella</taxon>
    </lineage>
</organism>
<dbReference type="AlphaFoldDB" id="A0A2N6Q891"/>
<evidence type="ECO:0000313" key="5">
    <source>
        <dbReference type="Proteomes" id="UP000235661"/>
    </source>
</evidence>
<feature type="domain" description="Peptidase S9 prolyl oligopeptidase catalytic" evidence="3">
    <location>
        <begin position="603"/>
        <end position="806"/>
    </location>
</feature>
<dbReference type="PANTHER" id="PTHR42776">
    <property type="entry name" value="SERINE PEPTIDASE S9 FAMILY MEMBER"/>
    <property type="match status" value="1"/>
</dbReference>
<keyword evidence="1" id="KW-0378">Hydrolase</keyword>
<dbReference type="Pfam" id="PF00326">
    <property type="entry name" value="Peptidase_S9"/>
    <property type="match status" value="1"/>
</dbReference>